<dbReference type="InterPro" id="IPR032675">
    <property type="entry name" value="LRR_dom_sf"/>
</dbReference>
<accession>A0A5C2SMU8</accession>
<evidence type="ECO:0008006" key="3">
    <source>
        <dbReference type="Google" id="ProtNLM"/>
    </source>
</evidence>
<protein>
    <recommendedName>
        <fullName evidence="3">F-box domain-containing protein</fullName>
    </recommendedName>
</protein>
<evidence type="ECO:0000313" key="1">
    <source>
        <dbReference type="EMBL" id="RPD64604.1"/>
    </source>
</evidence>
<evidence type="ECO:0000313" key="2">
    <source>
        <dbReference type="Proteomes" id="UP000313359"/>
    </source>
</evidence>
<dbReference type="Proteomes" id="UP000313359">
    <property type="component" value="Unassembled WGS sequence"/>
</dbReference>
<sequence>MDTNRGLSAVEKIPAEVWLQIFQDVPRSTDLHSVSVASRRFRDLTTRALHRDLVWMNGKHVAENFSVWETNEGMENSVRSLQLGRTAALDNFLHNGTSQVTPGQLQAILFARIRLFTNLSTLTFTDMSIYSGHFALIHALPQLRSLRFDHCMFHHDAAEDVNNKSLPITELTMLNIRSGSRIRTHGPPVVQIPIAAVHAWQQPVHPVHPLDPLARVLSLAVAQNLRTLTVDASADVFRLVFNASDAEARGWTVPASLEHVYIARDHTVAAWEPNQPANWGGGGHGVFPDTHLYHFCTLATNLRTVSTPLFASAQLTVAPEDLPVGLERFAAPLETAQFVAAVCDLKALGLLKCGLKGGEGLTALEDIACVRPGLKMLSMEVKAWDPEVVPAVSLHFRELRRLKVVYDSVGPDENYIVSLAPDFLANLPDLHTLEMYRLPKHGGFIPAHPKHLFDPSWGSIEEELRDILIGWNRFCPKLRKVQLVSGYIMTRAFEGATWTLQKVHRLEQVEDLEY</sequence>
<dbReference type="STRING" id="1328759.A0A5C2SMU8"/>
<dbReference type="SUPFAM" id="SSF52047">
    <property type="entry name" value="RNI-like"/>
    <property type="match status" value="1"/>
</dbReference>
<reference evidence="1" key="1">
    <citation type="journal article" date="2018" name="Genome Biol. Evol.">
        <title>Genomics and development of Lentinus tigrinus, a white-rot wood-decaying mushroom with dimorphic fruiting bodies.</title>
        <authorList>
            <person name="Wu B."/>
            <person name="Xu Z."/>
            <person name="Knudson A."/>
            <person name="Carlson A."/>
            <person name="Chen N."/>
            <person name="Kovaka S."/>
            <person name="LaButti K."/>
            <person name="Lipzen A."/>
            <person name="Pennachio C."/>
            <person name="Riley R."/>
            <person name="Schakwitz W."/>
            <person name="Umezawa K."/>
            <person name="Ohm R.A."/>
            <person name="Grigoriev I.V."/>
            <person name="Nagy L.G."/>
            <person name="Gibbons J."/>
            <person name="Hibbett D."/>
        </authorList>
    </citation>
    <scope>NUCLEOTIDE SEQUENCE [LARGE SCALE GENOMIC DNA]</scope>
    <source>
        <strain evidence="1">ALCF2SS1-6</strain>
    </source>
</reference>
<dbReference type="AlphaFoldDB" id="A0A5C2SMU8"/>
<keyword evidence="2" id="KW-1185">Reference proteome</keyword>
<dbReference type="EMBL" id="ML122253">
    <property type="protein sequence ID" value="RPD64604.1"/>
    <property type="molecule type" value="Genomic_DNA"/>
</dbReference>
<dbReference type="Gene3D" id="3.80.10.10">
    <property type="entry name" value="Ribonuclease Inhibitor"/>
    <property type="match status" value="1"/>
</dbReference>
<gene>
    <name evidence="1" type="ORF">L227DRAFT_649802</name>
</gene>
<dbReference type="OrthoDB" id="5354526at2759"/>
<name>A0A5C2SMU8_9APHY</name>
<proteinExistence type="predicted"/>
<organism evidence="1 2">
    <name type="scientific">Lentinus tigrinus ALCF2SS1-6</name>
    <dbReference type="NCBI Taxonomy" id="1328759"/>
    <lineage>
        <taxon>Eukaryota</taxon>
        <taxon>Fungi</taxon>
        <taxon>Dikarya</taxon>
        <taxon>Basidiomycota</taxon>
        <taxon>Agaricomycotina</taxon>
        <taxon>Agaricomycetes</taxon>
        <taxon>Polyporales</taxon>
        <taxon>Polyporaceae</taxon>
        <taxon>Lentinus</taxon>
    </lineage>
</organism>